<proteinExistence type="predicted"/>
<name>A0ACC0UFG3_9AGAM</name>
<accession>A0ACC0UFG3</accession>
<protein>
    <submittedName>
        <fullName evidence="1">Uncharacterized protein</fullName>
    </submittedName>
</protein>
<dbReference type="EMBL" id="JAGFNK010000050">
    <property type="protein sequence ID" value="KAI9510060.1"/>
    <property type="molecule type" value="Genomic_DNA"/>
</dbReference>
<organism evidence="1 2">
    <name type="scientific">Russula earlei</name>
    <dbReference type="NCBI Taxonomy" id="71964"/>
    <lineage>
        <taxon>Eukaryota</taxon>
        <taxon>Fungi</taxon>
        <taxon>Dikarya</taxon>
        <taxon>Basidiomycota</taxon>
        <taxon>Agaricomycotina</taxon>
        <taxon>Agaricomycetes</taxon>
        <taxon>Russulales</taxon>
        <taxon>Russulaceae</taxon>
        <taxon>Russula</taxon>
    </lineage>
</organism>
<gene>
    <name evidence="1" type="ORF">F5148DRAFT_661459</name>
</gene>
<evidence type="ECO:0000313" key="1">
    <source>
        <dbReference type="EMBL" id="KAI9510060.1"/>
    </source>
</evidence>
<dbReference type="Proteomes" id="UP001207468">
    <property type="component" value="Unassembled WGS sequence"/>
</dbReference>
<sequence>MVIVFSEGMNIFEGGNGQHTLHKVPDSSPPTQLVFPLPFARISDRVSSSEYMSSTHCFFDEVRTASVLYRRPAVLNVPVCHLSNFLARLMYFLWYLPSPISNNGLWLPSVAFRSATVLFSGTYHSAVLVLVFSGAYHFGRPFPRSF</sequence>
<comment type="caution">
    <text evidence="1">The sequence shown here is derived from an EMBL/GenBank/DDBJ whole genome shotgun (WGS) entry which is preliminary data.</text>
</comment>
<reference evidence="1" key="1">
    <citation type="submission" date="2021-03" db="EMBL/GenBank/DDBJ databases">
        <title>Evolutionary priming and transition to the ectomycorrhizal habit in an iconic lineage of mushroom-forming fungi: is preadaptation a requirement?</title>
        <authorList>
            <consortium name="DOE Joint Genome Institute"/>
            <person name="Looney B.P."/>
            <person name="Miyauchi S."/>
            <person name="Morin E."/>
            <person name="Drula E."/>
            <person name="Courty P.E."/>
            <person name="Chicoki N."/>
            <person name="Fauchery L."/>
            <person name="Kohler A."/>
            <person name="Kuo A."/>
            <person name="LaButti K."/>
            <person name="Pangilinan J."/>
            <person name="Lipzen A."/>
            <person name="Riley R."/>
            <person name="Andreopoulos W."/>
            <person name="He G."/>
            <person name="Johnson J."/>
            <person name="Barry K.W."/>
            <person name="Grigoriev I.V."/>
            <person name="Nagy L."/>
            <person name="Hibbett D."/>
            <person name="Henrissat B."/>
            <person name="Matheny P.B."/>
            <person name="Labbe J."/>
            <person name="Martin A.F."/>
        </authorList>
    </citation>
    <scope>NUCLEOTIDE SEQUENCE</scope>
    <source>
        <strain evidence="1">BPL698</strain>
    </source>
</reference>
<keyword evidence="2" id="KW-1185">Reference proteome</keyword>
<evidence type="ECO:0000313" key="2">
    <source>
        <dbReference type="Proteomes" id="UP001207468"/>
    </source>
</evidence>